<feature type="non-terminal residue" evidence="8">
    <location>
        <position position="485"/>
    </location>
</feature>
<keyword evidence="5 6" id="KW-0472">Membrane</keyword>
<evidence type="ECO:0000256" key="4">
    <source>
        <dbReference type="ARBA" id="ARBA00022989"/>
    </source>
</evidence>
<evidence type="ECO:0000256" key="2">
    <source>
        <dbReference type="ARBA" id="ARBA00006510"/>
    </source>
</evidence>
<dbReference type="GO" id="GO:0008381">
    <property type="term" value="F:mechanosensitive monoatomic ion channel activity"/>
    <property type="evidence" value="ECO:0007669"/>
    <property type="project" value="TreeGrafter"/>
</dbReference>
<proteinExistence type="inferred from homology"/>
<evidence type="ECO:0000313" key="9">
    <source>
        <dbReference type="Proteomes" id="UP000037510"/>
    </source>
</evidence>
<reference evidence="8 9" key="1">
    <citation type="journal article" date="2015" name="Genome Biol. Evol.">
        <title>The genome of winter moth (Operophtera brumata) provides a genomic perspective on sexual dimorphism and phenology.</title>
        <authorList>
            <person name="Derks M.F."/>
            <person name="Smit S."/>
            <person name="Salis L."/>
            <person name="Schijlen E."/>
            <person name="Bossers A."/>
            <person name="Mateman C."/>
            <person name="Pijl A.S."/>
            <person name="de Ridder D."/>
            <person name="Groenen M.A."/>
            <person name="Visser M.E."/>
            <person name="Megens H.J."/>
        </authorList>
    </citation>
    <scope>NUCLEOTIDE SEQUENCE [LARGE SCALE GENOMIC DNA]</scope>
    <source>
        <strain evidence="8">WM2013NL</strain>
        <tissue evidence="8">Head and thorax</tissue>
    </source>
</reference>
<feature type="transmembrane region" description="Helical" evidence="6">
    <location>
        <begin position="231"/>
        <end position="252"/>
    </location>
</feature>
<organism evidence="8 9">
    <name type="scientific">Operophtera brumata</name>
    <name type="common">Winter moth</name>
    <name type="synonym">Phalaena brumata</name>
    <dbReference type="NCBI Taxonomy" id="104452"/>
    <lineage>
        <taxon>Eukaryota</taxon>
        <taxon>Metazoa</taxon>
        <taxon>Ecdysozoa</taxon>
        <taxon>Arthropoda</taxon>
        <taxon>Hexapoda</taxon>
        <taxon>Insecta</taxon>
        <taxon>Pterygota</taxon>
        <taxon>Neoptera</taxon>
        <taxon>Endopterygota</taxon>
        <taxon>Lepidoptera</taxon>
        <taxon>Glossata</taxon>
        <taxon>Ditrysia</taxon>
        <taxon>Geometroidea</taxon>
        <taxon>Geometridae</taxon>
        <taxon>Larentiinae</taxon>
        <taxon>Operophtera</taxon>
    </lineage>
</organism>
<gene>
    <name evidence="8" type="ORF">OBRU01_07497</name>
</gene>
<feature type="non-terminal residue" evidence="8">
    <location>
        <position position="1"/>
    </location>
</feature>
<dbReference type="PANTHER" id="PTHR23302">
    <property type="entry name" value="TRANSMEMBRANE CHANNEL-RELATED"/>
    <property type="match status" value="1"/>
</dbReference>
<protein>
    <submittedName>
        <fullName evidence="8">Tmc6 protein</fullName>
    </submittedName>
</protein>
<feature type="transmembrane region" description="Helical" evidence="6">
    <location>
        <begin position="444"/>
        <end position="469"/>
    </location>
</feature>
<dbReference type="GO" id="GO:0005886">
    <property type="term" value="C:plasma membrane"/>
    <property type="evidence" value="ECO:0007669"/>
    <property type="project" value="InterPro"/>
</dbReference>
<evidence type="ECO:0000259" key="7">
    <source>
        <dbReference type="Pfam" id="PF07810"/>
    </source>
</evidence>
<feature type="transmembrane region" description="Helical" evidence="6">
    <location>
        <begin position="307"/>
        <end position="328"/>
    </location>
</feature>
<evidence type="ECO:0000256" key="5">
    <source>
        <dbReference type="ARBA" id="ARBA00023136"/>
    </source>
</evidence>
<accession>A0A0L7LJA9</accession>
<keyword evidence="4 6" id="KW-1133">Transmembrane helix</keyword>
<evidence type="ECO:0000313" key="8">
    <source>
        <dbReference type="EMBL" id="KOB75454.1"/>
    </source>
</evidence>
<evidence type="ECO:0000256" key="1">
    <source>
        <dbReference type="ARBA" id="ARBA00004141"/>
    </source>
</evidence>
<comment type="subcellular location">
    <subcellularLocation>
        <location evidence="1">Membrane</location>
        <topology evidence="1">Multi-pass membrane protein</topology>
    </subcellularLocation>
</comment>
<evidence type="ECO:0000256" key="6">
    <source>
        <dbReference type="SAM" id="Phobius"/>
    </source>
</evidence>
<dbReference type="AlphaFoldDB" id="A0A0L7LJA9"/>
<keyword evidence="3 6" id="KW-0812">Transmembrane</keyword>
<dbReference type="Pfam" id="PF07810">
    <property type="entry name" value="TMC"/>
    <property type="match status" value="1"/>
</dbReference>
<keyword evidence="9" id="KW-1185">Reference proteome</keyword>
<dbReference type="InterPro" id="IPR038900">
    <property type="entry name" value="TMC"/>
</dbReference>
<sequence>MFLAIMPYCIVYKISDNSDGAEAGEPSYLDSEEQCRSTGRCQLHAISAAALQRRNSEQNALLADLVDVDEPDSSSKQADVIVRGLEQHQLLMEDNPVSEELRRNIEGQFGSAVGSYFRMVRRLFLLDLALAALLVGFVVIPQALHDAAAPRDAPGANWLLDWITGKTSSALSHVFANKVFCGWDFGVTAPRAAALNAHTIYNEFKELLSEQNKKQASLSFCTKLGQRLTNIVVTGLVLGCIGGVLYGLWALLAREAWELQLSLLEFYEPRTALYVTLARTWLLDIGILALLFVFWSTMFYEPRTALYVTLARTWLLDIGILALLFAFWSTSHLKRVAVSVLRAPHGSVRDAGADLAAGHRHLGAAVRVLPRTALYVTLARTWLLDIGILALLFVFWSTCHLKRVECWETRFGQEAYRLVMRPSGNAPEFNIAYNSLTLIYNQSVLWFGMLFSPLLAVVVAIKFLLLFYVKRACLLRACQPAKKVM</sequence>
<dbReference type="EMBL" id="JTDY01000915">
    <property type="protein sequence ID" value="KOB75454.1"/>
    <property type="molecule type" value="Genomic_DNA"/>
</dbReference>
<feature type="domain" description="TMC" evidence="7">
    <location>
        <begin position="426"/>
        <end position="484"/>
    </location>
</feature>
<dbReference type="STRING" id="104452.A0A0L7LJA9"/>
<dbReference type="PANTHER" id="PTHR23302:SF43">
    <property type="entry name" value="TMC DOMAIN-CONTAINING PROTEIN"/>
    <property type="match status" value="1"/>
</dbReference>
<comment type="similarity">
    <text evidence="2">Belongs to the TMC family.</text>
</comment>
<feature type="transmembrane region" description="Helical" evidence="6">
    <location>
        <begin position="373"/>
        <end position="396"/>
    </location>
</feature>
<feature type="transmembrane region" description="Helical" evidence="6">
    <location>
        <begin position="272"/>
        <end position="295"/>
    </location>
</feature>
<dbReference type="InterPro" id="IPR012496">
    <property type="entry name" value="TMC_dom"/>
</dbReference>
<evidence type="ECO:0000256" key="3">
    <source>
        <dbReference type="ARBA" id="ARBA00022692"/>
    </source>
</evidence>
<feature type="transmembrane region" description="Helical" evidence="6">
    <location>
        <begin position="123"/>
        <end position="144"/>
    </location>
</feature>
<comment type="caution">
    <text evidence="8">The sequence shown here is derived from an EMBL/GenBank/DDBJ whole genome shotgun (WGS) entry which is preliminary data.</text>
</comment>
<dbReference type="Proteomes" id="UP000037510">
    <property type="component" value="Unassembled WGS sequence"/>
</dbReference>
<name>A0A0L7LJA9_OPEBR</name>